<dbReference type="Proteomes" id="UP000202831">
    <property type="component" value="Segment"/>
</dbReference>
<accession>A0A1B1PA51</accession>
<gene>
    <name evidence="1" type="ORF">SANTOR1_0280</name>
</gene>
<proteinExistence type="predicted"/>
<organism evidence="1 2">
    <name type="scientific">Enterococcus phage SANTOR1</name>
    <dbReference type="NCBI Taxonomy" id="1871692"/>
    <lineage>
        <taxon>Viruses</taxon>
        <taxon>Duplodnaviria</taxon>
        <taxon>Heunggongvirae</taxon>
        <taxon>Uroviricota</taxon>
        <taxon>Caudoviricetes</taxon>
        <taxon>Efquatrovirus</taxon>
        <taxon>Efquatrovirus SANTOR1</taxon>
    </lineage>
</organism>
<dbReference type="EMBL" id="KX284704">
    <property type="protein sequence ID" value="ANT41035.1"/>
    <property type="molecule type" value="Genomic_DNA"/>
</dbReference>
<dbReference type="KEGG" id="vg:29061048"/>
<evidence type="ECO:0000313" key="1">
    <source>
        <dbReference type="EMBL" id="ANT41035.1"/>
    </source>
</evidence>
<reference evidence="1 2" key="1">
    <citation type="submission" date="2016-05" db="EMBL/GenBank/DDBJ databases">
        <title>Draft genome sequence of an Enterococcus faecalis siphovirus isolated from raw domestic sewage.</title>
        <authorList>
            <person name="Santiago-Rodriguez T.M."/>
            <person name="Ly M."/>
            <person name="Pride D.T."/>
            <person name="Toranzos G.A."/>
        </authorList>
    </citation>
    <scope>NUCLEOTIDE SEQUENCE [LARGE SCALE GENOMIC DNA]</scope>
</reference>
<name>A0A1B1PA51_9CAUD</name>
<sequence length="70" mass="8481">MIYTWTEKGTRFNGKDYHFTMYKLTDYDAVVVRCTYGSYGTRLIFSPDEEQFIYESLDEMKELLYNKSYN</sequence>
<dbReference type="OrthoDB" id="22526at10239"/>
<protein>
    <submittedName>
        <fullName evidence="1">Uncharacterized protein</fullName>
    </submittedName>
</protein>
<evidence type="ECO:0000313" key="2">
    <source>
        <dbReference type="Proteomes" id="UP000202831"/>
    </source>
</evidence>
<dbReference type="GeneID" id="29061048"/>
<keyword evidence="2" id="KW-1185">Reference proteome</keyword>
<dbReference type="RefSeq" id="YP_009284767.1">
    <property type="nucleotide sequence ID" value="NC_031051.1"/>
</dbReference>